<evidence type="ECO:0000256" key="7">
    <source>
        <dbReference type="SAM" id="MobiDB-lite"/>
    </source>
</evidence>
<dbReference type="SUPFAM" id="SSF53335">
    <property type="entry name" value="S-adenosyl-L-methionine-dependent methyltransferases"/>
    <property type="match status" value="2"/>
</dbReference>
<comment type="catalytic activity">
    <reaction evidence="6">
        <text>a 2'-deoxyadenosine in DNA + S-adenosyl-L-methionine = an N(6)-methyl-2'-deoxyadenosine in DNA + S-adenosyl-L-homocysteine + H(+)</text>
        <dbReference type="Rhea" id="RHEA:15197"/>
        <dbReference type="Rhea" id="RHEA-COMP:12418"/>
        <dbReference type="Rhea" id="RHEA-COMP:12419"/>
        <dbReference type="ChEBI" id="CHEBI:15378"/>
        <dbReference type="ChEBI" id="CHEBI:57856"/>
        <dbReference type="ChEBI" id="CHEBI:59789"/>
        <dbReference type="ChEBI" id="CHEBI:90615"/>
        <dbReference type="ChEBI" id="CHEBI:90616"/>
        <dbReference type="EC" id="2.1.1.72"/>
    </reaction>
</comment>
<dbReference type="InterPro" id="IPR023095">
    <property type="entry name" value="Ade_MeTrfase_dom_2"/>
</dbReference>
<sequence>MELFATDRDRLAFLLETDAALDLDFETLEAQAKEAVTDEASPAERPKYITNYIGSKQKLVDWIWKHTPEGVSSVLDAFSGSAVVAYMYKTKGLRVLANDRLHYCYHAARAIVENRNVRLTDEDLEALLADNAKAGSFIRDNFKGIFFAKGVHGLIDTIRANVDKLSGFKKDLALFALGKTCMSGKGGFGHFSSSTRYGKREDTPEEFKERFRKNVVRINALVFDNGKECKAYRKDVNGLLSEVRVDLAYFDPPYATEFSTTNYEKSYHFVEGLMTYWDGLTLVEGSKTKHYKTDHQTVSRTNAKEFFETFLGNAQHIPNWLISYRDHAYPNEREMRGIITTHGFEPAMRSRDHHYSITSRHGDASHAKERLFICKHRKGRSAKADTAAENIKSQAVWEETESEIRYRAKDPKQFDPDSFRRKSIEGVDGVSIIIGRLKKEFVPEDDNPRSMVLQAYRFVRKTERNPDGWTIEKAKEWIKEHEASAATEAVLRMEENLCALADAPLGDSLDLLSCQAGKADTVRVTGFMGSKYLMLGWIENQLPKGAESFLDAFSGGANVAYHFKRKGMKVVANDLLRFPYHIARAVVENSGEKLTDGDVERLLAPNPDAGTFIIDQFYGYYYTKPVLRWLDQVWANIQKLHGYKKDLALAALGSTVKSKSAFGQFSRSKMHRKADLESEASLEQSQLSNPPLSKFIESFKRTVRQLNNLVFDNGKECKAFNLDATEAVRRYGSDVLYLDPPYVTEFGSNDYEDSLHFIEGLMTRWADKKIHSNPRKNFPSRTRYTKESIRSMMETLAADARGKYGTVLLSYRDRAFPREAEIREILSEHYGLVRVRGMEVDYNIAKDIGQEGKHARELLFVSSKPRSTPRSSGSFSTAACHTSFPVEINASVPTVLSAEALDVVKETGDPQFTFVLCRAGTNKNGDHFTSDELAARYTTAVNKKIDLKHSQEFTDIVGGIVSADFIEDENGGRIECAGELFVSDSPHSQLAHKLIRKGIITQVSMECDYEEGECSICGKRVQSKNDYCIHLRKHKGGAFQGKPVFEILHGVTFTGLGLLDRKGADENARITQVASERGEVSETLNEGGPTMDEKQKAKDEAVEAAKKTEDGGGGTTDDKARIKELEKENKELKQQVLTLQKQVEEMEAEQKAAANRARAQKLLSKVEKHGITFDSDEDRTNELTRLAGLSDDAFSATEDAFDRMIKADAEKAKDGGNKPENNAGKKQAKADDERDDQPMRSDAGVRPRDVDDGKKSLEDKLKSGFMAAYNQRVGLTTGEPVQTN</sequence>
<dbReference type="Gene3D" id="3.40.50.150">
    <property type="entry name" value="Vaccinia Virus protein VP39"/>
    <property type="match status" value="3"/>
</dbReference>
<feature type="region of interest" description="Disordered" evidence="7">
    <location>
        <begin position="1075"/>
        <end position="1118"/>
    </location>
</feature>
<dbReference type="GO" id="GO:0009307">
    <property type="term" value="P:DNA restriction-modification system"/>
    <property type="evidence" value="ECO:0007669"/>
    <property type="project" value="InterPro"/>
</dbReference>
<dbReference type="Gene3D" id="1.10.1020.10">
    <property type="entry name" value="Adenine-specific Methyltransferase, Domain 2"/>
    <property type="match status" value="1"/>
</dbReference>
<reference evidence="9 10" key="1">
    <citation type="submission" date="2019-11" db="EMBL/GenBank/DDBJ databases">
        <title>Comparative genomics of hydrocarbon-degrading Desulfosarcina strains.</title>
        <authorList>
            <person name="Watanabe M."/>
            <person name="Kojima H."/>
            <person name="Fukui M."/>
        </authorList>
    </citation>
    <scope>NUCLEOTIDE SEQUENCE [LARGE SCALE GENOMIC DNA]</scope>
    <source>
        <strain evidence="9 10">PP31</strain>
    </source>
</reference>
<feature type="compositionally biased region" description="Basic and acidic residues" evidence="7">
    <location>
        <begin position="1205"/>
        <end position="1217"/>
    </location>
</feature>
<evidence type="ECO:0000313" key="9">
    <source>
        <dbReference type="EMBL" id="BBO77753.1"/>
    </source>
</evidence>
<evidence type="ECO:0000256" key="2">
    <source>
        <dbReference type="ARBA" id="ARBA00011900"/>
    </source>
</evidence>
<dbReference type="InterPro" id="IPR029063">
    <property type="entry name" value="SAM-dependent_MTases_sf"/>
</dbReference>
<feature type="compositionally biased region" description="Basic and acidic residues" evidence="7">
    <location>
        <begin position="1228"/>
        <end position="1258"/>
    </location>
</feature>
<feature type="domain" description="C2H2-type" evidence="8">
    <location>
        <begin position="1014"/>
        <end position="1034"/>
    </location>
</feature>
<keyword evidence="5" id="KW-0949">S-adenosyl-L-methionine</keyword>
<dbReference type="GO" id="GO:0032259">
    <property type="term" value="P:methylation"/>
    <property type="evidence" value="ECO:0007669"/>
    <property type="project" value="UniProtKB-KW"/>
</dbReference>
<dbReference type="PROSITE" id="PS00028">
    <property type="entry name" value="ZINC_FINGER_C2H2_1"/>
    <property type="match status" value="1"/>
</dbReference>
<dbReference type="Proteomes" id="UP000427769">
    <property type="component" value="Chromosome"/>
</dbReference>
<evidence type="ECO:0000313" key="10">
    <source>
        <dbReference type="Proteomes" id="UP000427769"/>
    </source>
</evidence>
<dbReference type="PANTHER" id="PTHR30481">
    <property type="entry name" value="DNA ADENINE METHYLASE"/>
    <property type="match status" value="1"/>
</dbReference>
<dbReference type="InterPro" id="IPR013087">
    <property type="entry name" value="Znf_C2H2_type"/>
</dbReference>
<dbReference type="PROSITE" id="PS00092">
    <property type="entry name" value="N6_MTASE"/>
    <property type="match status" value="2"/>
</dbReference>
<evidence type="ECO:0000256" key="3">
    <source>
        <dbReference type="ARBA" id="ARBA00022603"/>
    </source>
</evidence>
<dbReference type="Pfam" id="PF02086">
    <property type="entry name" value="MethyltransfD12"/>
    <property type="match status" value="2"/>
</dbReference>
<keyword evidence="4" id="KW-0808">Transferase</keyword>
<feature type="region of interest" description="Disordered" evidence="7">
    <location>
        <begin position="1205"/>
        <end position="1258"/>
    </location>
</feature>
<organism evidence="9 10">
    <name type="scientific">Desulfosarcina widdelii</name>
    <dbReference type="NCBI Taxonomy" id="947919"/>
    <lineage>
        <taxon>Bacteria</taxon>
        <taxon>Pseudomonadati</taxon>
        <taxon>Thermodesulfobacteriota</taxon>
        <taxon>Desulfobacteria</taxon>
        <taxon>Desulfobacterales</taxon>
        <taxon>Desulfosarcinaceae</taxon>
        <taxon>Desulfosarcina</taxon>
    </lineage>
</organism>
<evidence type="ECO:0000259" key="8">
    <source>
        <dbReference type="PROSITE" id="PS00028"/>
    </source>
</evidence>
<dbReference type="CDD" id="cd14686">
    <property type="entry name" value="bZIP"/>
    <property type="match status" value="1"/>
</dbReference>
<dbReference type="EC" id="2.1.1.72" evidence="2"/>
<dbReference type="GO" id="GO:1904047">
    <property type="term" value="F:S-adenosyl-L-methionine binding"/>
    <property type="evidence" value="ECO:0007669"/>
    <property type="project" value="TreeGrafter"/>
</dbReference>
<name>A0A5K7ZDG3_9BACT</name>
<feature type="compositionally biased region" description="Basic and acidic residues" evidence="7">
    <location>
        <begin position="1091"/>
        <end position="1118"/>
    </location>
</feature>
<dbReference type="GO" id="GO:0043565">
    <property type="term" value="F:sequence-specific DNA binding"/>
    <property type="evidence" value="ECO:0007669"/>
    <property type="project" value="TreeGrafter"/>
</dbReference>
<dbReference type="InterPro" id="IPR012327">
    <property type="entry name" value="MeTrfase_D12"/>
</dbReference>
<keyword evidence="3" id="KW-0489">Methyltransferase</keyword>
<dbReference type="OrthoDB" id="9805629at2"/>
<gene>
    <name evidence="9" type="ORF">DSCW_51700</name>
</gene>
<dbReference type="InterPro" id="IPR002052">
    <property type="entry name" value="DNA_methylase_N6_adenine_CS"/>
</dbReference>
<evidence type="ECO:0000256" key="4">
    <source>
        <dbReference type="ARBA" id="ARBA00022679"/>
    </source>
</evidence>
<comment type="similarity">
    <text evidence="1">Belongs to the N(4)/N(6)-methyltransferase family.</text>
</comment>
<dbReference type="REBASE" id="363242">
    <property type="entry name" value="M.DwiPP31ORF51700P"/>
</dbReference>
<accession>A0A5K7ZDG3</accession>
<dbReference type="RefSeq" id="WP_155306469.1">
    <property type="nucleotide sequence ID" value="NZ_AP021875.1"/>
</dbReference>
<evidence type="ECO:0000256" key="6">
    <source>
        <dbReference type="ARBA" id="ARBA00047942"/>
    </source>
</evidence>
<keyword evidence="10" id="KW-1185">Reference proteome</keyword>
<dbReference type="PRINTS" id="PR00505">
    <property type="entry name" value="D12N6MTFRASE"/>
</dbReference>
<dbReference type="GO" id="GO:0009007">
    <property type="term" value="F:site-specific DNA-methyltransferase (adenine-specific) activity"/>
    <property type="evidence" value="ECO:0007669"/>
    <property type="project" value="UniProtKB-EC"/>
</dbReference>
<dbReference type="GO" id="GO:0006298">
    <property type="term" value="P:mismatch repair"/>
    <property type="evidence" value="ECO:0007669"/>
    <property type="project" value="TreeGrafter"/>
</dbReference>
<proteinExistence type="inferred from homology"/>
<dbReference type="EMBL" id="AP021875">
    <property type="protein sequence ID" value="BBO77753.1"/>
    <property type="molecule type" value="Genomic_DNA"/>
</dbReference>
<evidence type="ECO:0000256" key="5">
    <source>
        <dbReference type="ARBA" id="ARBA00022691"/>
    </source>
</evidence>
<dbReference type="KEGG" id="dwd:DSCW_51700"/>
<protein>
    <recommendedName>
        <fullName evidence="2">site-specific DNA-methyltransferase (adenine-specific)</fullName>
        <ecNumber evidence="2">2.1.1.72</ecNumber>
    </recommendedName>
</protein>
<feature type="region of interest" description="Disordered" evidence="7">
    <location>
        <begin position="1265"/>
        <end position="1284"/>
    </location>
</feature>
<evidence type="ECO:0000256" key="1">
    <source>
        <dbReference type="ARBA" id="ARBA00006594"/>
    </source>
</evidence>